<sequence>MKFCSECGHRVEKRVAADDPIPRFRCTHCHYVHYQNPKILVSCYATWEDKVLWIRRGTEPFKGKWAAPSGFMEENETLVEAAARELYEETRARVDMDKMSLHMVGNLTQMNQVYIVFHAPLLSPEFATTPEAEEARLLTLDEFPFDDFAFPEVVENVSLFYRDIQNQHFNVYLGTLKNGVNQVIQNDDSHLHRL</sequence>
<protein>
    <submittedName>
        <fullName evidence="2">NUDIX hydrolase</fullName>
    </submittedName>
</protein>
<dbReference type="InterPro" id="IPR029401">
    <property type="entry name" value="Nudix_N"/>
</dbReference>
<evidence type="ECO:0000313" key="3">
    <source>
        <dbReference type="Proteomes" id="UP000787472"/>
    </source>
</evidence>
<dbReference type="SUPFAM" id="SSF55811">
    <property type="entry name" value="Nudix"/>
    <property type="match status" value="1"/>
</dbReference>
<dbReference type="InterPro" id="IPR015797">
    <property type="entry name" value="NUDIX_hydrolase-like_dom_sf"/>
</dbReference>
<comment type="caution">
    <text evidence="2">The sequence shown here is derived from an EMBL/GenBank/DDBJ whole genome shotgun (WGS) entry which is preliminary data.</text>
</comment>
<proteinExistence type="predicted"/>
<dbReference type="InterPro" id="IPR000086">
    <property type="entry name" value="NUDIX_hydrolase_dom"/>
</dbReference>
<evidence type="ECO:0000259" key="1">
    <source>
        <dbReference type="PROSITE" id="PS51462"/>
    </source>
</evidence>
<dbReference type="Gene3D" id="3.90.79.10">
    <property type="entry name" value="Nucleoside Triphosphate Pyrophosphohydrolase"/>
    <property type="match status" value="1"/>
</dbReference>
<evidence type="ECO:0000313" key="2">
    <source>
        <dbReference type="EMBL" id="NHO66067.1"/>
    </source>
</evidence>
<dbReference type="Pfam" id="PF14803">
    <property type="entry name" value="Zn_ribbon_Nudix"/>
    <property type="match status" value="1"/>
</dbReference>
<organism evidence="2 3">
    <name type="scientific">Pseudomaricurvus hydrocarbonicus</name>
    <dbReference type="NCBI Taxonomy" id="1470433"/>
    <lineage>
        <taxon>Bacteria</taxon>
        <taxon>Pseudomonadati</taxon>
        <taxon>Pseudomonadota</taxon>
        <taxon>Gammaproteobacteria</taxon>
        <taxon>Cellvibrionales</taxon>
        <taxon>Cellvibrionaceae</taxon>
        <taxon>Pseudomaricurvus</taxon>
    </lineage>
</organism>
<dbReference type="AlphaFoldDB" id="A0A9E5MKY9"/>
<dbReference type="PROSITE" id="PS51462">
    <property type="entry name" value="NUDIX"/>
    <property type="match status" value="1"/>
</dbReference>
<dbReference type="PANTHER" id="PTHR43222:SF2">
    <property type="entry name" value="NUDIX HYDROLASE 23, CHLOROPLASTIC"/>
    <property type="match status" value="1"/>
</dbReference>
<gene>
    <name evidence="2" type="ORF">G8770_10975</name>
</gene>
<name>A0A9E5MKY9_9GAMM</name>
<reference evidence="2" key="1">
    <citation type="submission" date="2020-03" db="EMBL/GenBank/DDBJ databases">
        <authorList>
            <person name="Guo F."/>
        </authorList>
    </citation>
    <scope>NUCLEOTIDE SEQUENCE</scope>
    <source>
        <strain evidence="2">JCM 30134</strain>
    </source>
</reference>
<dbReference type="RefSeq" id="WP_167186581.1">
    <property type="nucleotide sequence ID" value="NZ_JAAONZ010000007.1"/>
</dbReference>
<feature type="domain" description="Nudix hydrolase" evidence="1">
    <location>
        <begin position="22"/>
        <end position="161"/>
    </location>
</feature>
<keyword evidence="3" id="KW-1185">Reference proteome</keyword>
<dbReference type="Proteomes" id="UP000787472">
    <property type="component" value="Unassembled WGS sequence"/>
</dbReference>
<dbReference type="PANTHER" id="PTHR43222">
    <property type="entry name" value="NUDIX HYDROLASE 23"/>
    <property type="match status" value="1"/>
</dbReference>
<dbReference type="Pfam" id="PF00293">
    <property type="entry name" value="NUDIX"/>
    <property type="match status" value="1"/>
</dbReference>
<dbReference type="EMBL" id="JAAONZ010000007">
    <property type="protein sequence ID" value="NHO66067.1"/>
    <property type="molecule type" value="Genomic_DNA"/>
</dbReference>
<dbReference type="Gene3D" id="2.20.70.10">
    <property type="match status" value="1"/>
</dbReference>
<accession>A0A9E5MKY9</accession>
<dbReference type="GO" id="GO:0016787">
    <property type="term" value="F:hydrolase activity"/>
    <property type="evidence" value="ECO:0007669"/>
    <property type="project" value="UniProtKB-KW"/>
</dbReference>
<keyword evidence="2" id="KW-0378">Hydrolase</keyword>